<evidence type="ECO:0000313" key="1">
    <source>
        <dbReference type="EMBL" id="MBF9132425.1"/>
    </source>
</evidence>
<comment type="caution">
    <text evidence="1">The sequence shown here is derived from an EMBL/GenBank/DDBJ whole genome shotgun (WGS) entry which is preliminary data.</text>
</comment>
<evidence type="ECO:0008006" key="3">
    <source>
        <dbReference type="Google" id="ProtNLM"/>
    </source>
</evidence>
<feature type="non-terminal residue" evidence="1">
    <location>
        <position position="97"/>
    </location>
</feature>
<protein>
    <recommendedName>
        <fullName evidence="3">SWIM-type domain-containing protein</fullName>
    </recommendedName>
</protein>
<organism evidence="1 2">
    <name type="scientific">Plantactinospora alkalitolerans</name>
    <dbReference type="NCBI Taxonomy" id="2789879"/>
    <lineage>
        <taxon>Bacteria</taxon>
        <taxon>Bacillati</taxon>
        <taxon>Actinomycetota</taxon>
        <taxon>Actinomycetes</taxon>
        <taxon>Micromonosporales</taxon>
        <taxon>Micromonosporaceae</taxon>
        <taxon>Plantactinospora</taxon>
    </lineage>
</organism>
<dbReference type="EMBL" id="JADPUN010000232">
    <property type="protein sequence ID" value="MBF9132425.1"/>
    <property type="molecule type" value="Genomic_DNA"/>
</dbReference>
<proteinExistence type="predicted"/>
<keyword evidence="2" id="KW-1185">Reference proteome</keyword>
<sequence length="97" mass="9904">MTHPLPTDPPDSIDDALPSVAPQVVAAVTADLTSRLARRLDATIERVGAAPRSAGPDGLRIECGPDATVTLTPGPSGVITDAGQVRCGCLLAPRCLH</sequence>
<gene>
    <name evidence="1" type="ORF">I0C86_26255</name>
</gene>
<name>A0ABS0H1T8_9ACTN</name>
<dbReference type="Proteomes" id="UP000638560">
    <property type="component" value="Unassembled WGS sequence"/>
</dbReference>
<evidence type="ECO:0000313" key="2">
    <source>
        <dbReference type="Proteomes" id="UP000638560"/>
    </source>
</evidence>
<dbReference type="RefSeq" id="WP_230394818.1">
    <property type="nucleotide sequence ID" value="NZ_JADPUN010000232.1"/>
</dbReference>
<reference evidence="1 2" key="1">
    <citation type="submission" date="2020-11" db="EMBL/GenBank/DDBJ databases">
        <title>A novel isolate from a Black sea contaminated sediment with potential to produce alkanes: Plantactinospora alkalitolerans sp. nov.</title>
        <authorList>
            <person name="Carro L."/>
            <person name="Veyisoglu A."/>
            <person name="Guven K."/>
            <person name="Schumann P."/>
            <person name="Klenk H.-P."/>
            <person name="Sahin N."/>
        </authorList>
    </citation>
    <scope>NUCLEOTIDE SEQUENCE [LARGE SCALE GENOMIC DNA]</scope>
    <source>
        <strain evidence="1 2">S1510</strain>
    </source>
</reference>
<accession>A0ABS0H1T8</accession>